<dbReference type="InterPro" id="IPR019587">
    <property type="entry name" value="Polyketide_cyclase/dehydratase"/>
</dbReference>
<sequence length="158" mass="17501">MASPLHLHASRAVPVEVEAAYDRLLTLPLTELMSRRYGLLPPVRSVREQSGPWGTVGQTRTLVLADGGTMRERLTEVVRPERFDYVLTDFTGAFRPLVSHVDGSWAFAPEGTGVLITWSWTLHPTSTYAAGVLPVVGRMWRGYARQALEQASDVLLGR</sequence>
<gene>
    <name evidence="1" type="ORF">GCM10009858_09600</name>
</gene>
<dbReference type="InterPro" id="IPR023393">
    <property type="entry name" value="START-like_dom_sf"/>
</dbReference>
<dbReference type="Proteomes" id="UP001500730">
    <property type="component" value="Unassembled WGS sequence"/>
</dbReference>
<organism evidence="1 2">
    <name type="scientific">Terrabacter carboxydivorans</name>
    <dbReference type="NCBI Taxonomy" id="619730"/>
    <lineage>
        <taxon>Bacteria</taxon>
        <taxon>Bacillati</taxon>
        <taxon>Actinomycetota</taxon>
        <taxon>Actinomycetes</taxon>
        <taxon>Micrococcales</taxon>
        <taxon>Intrasporangiaceae</taxon>
        <taxon>Terrabacter</taxon>
    </lineage>
</organism>
<name>A0ABN3L0W0_9MICO</name>
<dbReference type="RefSeq" id="WP_344253459.1">
    <property type="nucleotide sequence ID" value="NZ_BAAARE010000003.1"/>
</dbReference>
<proteinExistence type="predicted"/>
<evidence type="ECO:0000313" key="2">
    <source>
        <dbReference type="Proteomes" id="UP001500730"/>
    </source>
</evidence>
<dbReference type="Gene3D" id="3.30.530.20">
    <property type="match status" value="1"/>
</dbReference>
<dbReference type="EMBL" id="BAAARE010000003">
    <property type="protein sequence ID" value="GAA2474298.1"/>
    <property type="molecule type" value="Genomic_DNA"/>
</dbReference>
<comment type="caution">
    <text evidence="1">The sequence shown here is derived from an EMBL/GenBank/DDBJ whole genome shotgun (WGS) entry which is preliminary data.</text>
</comment>
<keyword evidence="2" id="KW-1185">Reference proteome</keyword>
<protein>
    <submittedName>
        <fullName evidence="1">SRPBCC family protein</fullName>
    </submittedName>
</protein>
<accession>A0ABN3L0W0</accession>
<dbReference type="SUPFAM" id="SSF55961">
    <property type="entry name" value="Bet v1-like"/>
    <property type="match status" value="1"/>
</dbReference>
<evidence type="ECO:0000313" key="1">
    <source>
        <dbReference type="EMBL" id="GAA2474298.1"/>
    </source>
</evidence>
<dbReference type="Pfam" id="PF10604">
    <property type="entry name" value="Polyketide_cyc2"/>
    <property type="match status" value="1"/>
</dbReference>
<reference evidence="1 2" key="1">
    <citation type="journal article" date="2019" name="Int. J. Syst. Evol. Microbiol.">
        <title>The Global Catalogue of Microorganisms (GCM) 10K type strain sequencing project: providing services to taxonomists for standard genome sequencing and annotation.</title>
        <authorList>
            <consortium name="The Broad Institute Genomics Platform"/>
            <consortium name="The Broad Institute Genome Sequencing Center for Infectious Disease"/>
            <person name="Wu L."/>
            <person name="Ma J."/>
        </authorList>
    </citation>
    <scope>NUCLEOTIDE SEQUENCE [LARGE SCALE GENOMIC DNA]</scope>
    <source>
        <strain evidence="1 2">JCM 16259</strain>
    </source>
</reference>